<dbReference type="SUPFAM" id="SSF51556">
    <property type="entry name" value="Metallo-dependent hydrolases"/>
    <property type="match status" value="1"/>
</dbReference>
<dbReference type="GO" id="GO:0006154">
    <property type="term" value="P:adenosine catabolic process"/>
    <property type="evidence" value="ECO:0007669"/>
    <property type="project" value="TreeGrafter"/>
</dbReference>
<keyword evidence="7" id="KW-0479">Metal-binding</keyword>
<dbReference type="PANTHER" id="PTHR11409">
    <property type="entry name" value="ADENOSINE DEAMINASE"/>
    <property type="match status" value="1"/>
</dbReference>
<dbReference type="GO" id="GO:0009897">
    <property type="term" value="C:external side of plasma membrane"/>
    <property type="evidence" value="ECO:0007669"/>
    <property type="project" value="TreeGrafter"/>
</dbReference>
<dbReference type="InterPro" id="IPR032466">
    <property type="entry name" value="Metal_Hydrolase"/>
</dbReference>
<keyword evidence="8" id="KW-0378">Hydrolase</keyword>
<dbReference type="EMBL" id="SRLO01000362">
    <property type="protein sequence ID" value="TNN59154.1"/>
    <property type="molecule type" value="Genomic_DNA"/>
</dbReference>
<dbReference type="GO" id="GO:0043103">
    <property type="term" value="P:hypoxanthine salvage"/>
    <property type="evidence" value="ECO:0007669"/>
    <property type="project" value="TreeGrafter"/>
</dbReference>
<accession>A0A4Z2H2W3</accession>
<comment type="caution">
    <text evidence="11">The sequence shown here is derived from an EMBL/GenBank/DDBJ whole genome shotgun (WGS) entry which is preliminary data.</text>
</comment>
<feature type="domain" description="Adenosine deaminase" evidence="10">
    <location>
        <begin position="12"/>
        <end position="103"/>
    </location>
</feature>
<proteinExistence type="inferred from homology"/>
<protein>
    <recommendedName>
        <fullName evidence="6">Adenosine deaminase</fullName>
        <ecNumber evidence="5">3.5.4.4</ecNumber>
    </recommendedName>
</protein>
<evidence type="ECO:0000256" key="4">
    <source>
        <dbReference type="ARBA" id="ARBA00006676"/>
    </source>
</evidence>
<evidence type="ECO:0000256" key="2">
    <source>
        <dbReference type="ARBA" id="ARBA00004296"/>
    </source>
</evidence>
<comment type="cofactor">
    <cofactor evidence="1">
        <name>Zn(2+)</name>
        <dbReference type="ChEBI" id="CHEBI:29105"/>
    </cofactor>
</comment>
<evidence type="ECO:0000256" key="9">
    <source>
        <dbReference type="ARBA" id="ARBA00022833"/>
    </source>
</evidence>
<evidence type="ECO:0000256" key="7">
    <source>
        <dbReference type="ARBA" id="ARBA00022723"/>
    </source>
</evidence>
<evidence type="ECO:0000256" key="6">
    <source>
        <dbReference type="ARBA" id="ARBA00018099"/>
    </source>
</evidence>
<evidence type="ECO:0000256" key="3">
    <source>
        <dbReference type="ARBA" id="ARBA00004321"/>
    </source>
</evidence>
<keyword evidence="9" id="KW-0862">Zinc</keyword>
<dbReference type="GO" id="GO:0060169">
    <property type="term" value="P:negative regulation of adenosine receptor signaling pathway"/>
    <property type="evidence" value="ECO:0007669"/>
    <property type="project" value="TreeGrafter"/>
</dbReference>
<name>A0A4Z2H2W3_9TELE</name>
<organism evidence="11 12">
    <name type="scientific">Liparis tanakae</name>
    <name type="common">Tanaka's snailfish</name>
    <dbReference type="NCBI Taxonomy" id="230148"/>
    <lineage>
        <taxon>Eukaryota</taxon>
        <taxon>Metazoa</taxon>
        <taxon>Chordata</taxon>
        <taxon>Craniata</taxon>
        <taxon>Vertebrata</taxon>
        <taxon>Euteleostomi</taxon>
        <taxon>Actinopterygii</taxon>
        <taxon>Neopterygii</taxon>
        <taxon>Teleostei</taxon>
        <taxon>Neoteleostei</taxon>
        <taxon>Acanthomorphata</taxon>
        <taxon>Eupercaria</taxon>
        <taxon>Perciformes</taxon>
        <taxon>Cottioidei</taxon>
        <taxon>Cottales</taxon>
        <taxon>Liparidae</taxon>
        <taxon>Liparis</taxon>
    </lineage>
</organism>
<dbReference type="GO" id="GO:0004000">
    <property type="term" value="F:adenosine deaminase activity"/>
    <property type="evidence" value="ECO:0007669"/>
    <property type="project" value="TreeGrafter"/>
</dbReference>
<comment type="subcellular location">
    <subcellularLocation>
        <location evidence="2">Cell membrane</location>
        <topology evidence="2">Peripheral membrane protein</topology>
        <orientation evidence="2">Extracellular side</orientation>
    </subcellularLocation>
    <subcellularLocation>
        <location evidence="3">Cytoplasmic vesicle lumen</location>
    </subcellularLocation>
</comment>
<gene>
    <name evidence="11" type="primary">ada_0</name>
    <name evidence="11" type="ORF">EYF80_030604</name>
</gene>
<evidence type="ECO:0000256" key="1">
    <source>
        <dbReference type="ARBA" id="ARBA00001947"/>
    </source>
</evidence>
<dbReference type="InterPro" id="IPR006650">
    <property type="entry name" value="A/AMP_deam_AS"/>
</dbReference>
<evidence type="ECO:0000313" key="11">
    <source>
        <dbReference type="EMBL" id="TNN59154.1"/>
    </source>
</evidence>
<evidence type="ECO:0000313" key="12">
    <source>
        <dbReference type="Proteomes" id="UP000314294"/>
    </source>
</evidence>
<comment type="similarity">
    <text evidence="4">Belongs to the metallo-dependent hydrolases superfamily. Adenosine and AMP deaminases family.</text>
</comment>
<dbReference type="InterPro" id="IPR001365">
    <property type="entry name" value="A_deaminase_dom"/>
</dbReference>
<dbReference type="AlphaFoldDB" id="A0A4Z2H2W3"/>
<evidence type="ECO:0000259" key="10">
    <source>
        <dbReference type="Pfam" id="PF00962"/>
    </source>
</evidence>
<dbReference type="PROSITE" id="PS00485">
    <property type="entry name" value="A_DEAMINASE"/>
    <property type="match status" value="1"/>
</dbReference>
<dbReference type="Gene3D" id="3.20.20.140">
    <property type="entry name" value="Metal-dependent hydrolases"/>
    <property type="match status" value="1"/>
</dbReference>
<reference evidence="11 12" key="1">
    <citation type="submission" date="2019-03" db="EMBL/GenBank/DDBJ databases">
        <title>First draft genome of Liparis tanakae, snailfish: a comprehensive survey of snailfish specific genes.</title>
        <authorList>
            <person name="Kim W."/>
            <person name="Song I."/>
            <person name="Jeong J.-H."/>
            <person name="Kim D."/>
            <person name="Kim S."/>
            <person name="Ryu S."/>
            <person name="Song J.Y."/>
            <person name="Lee S.K."/>
        </authorList>
    </citation>
    <scope>NUCLEOTIDE SEQUENCE [LARGE SCALE GENOMIC DNA]</scope>
    <source>
        <tissue evidence="11">Muscle</tissue>
    </source>
</reference>
<sequence length="113" mass="12898">MKPLALPVLYVLQVCPISSKLTGACDPDFTKHPVITFRKDKANYSLNTDDPLIFNSTLHLDYSMAHKYMGFTEEEFKRLNICSAKSSFLPEKEKKALVHQLHEAYGMIRTTAF</sequence>
<dbReference type="GO" id="GO:0009168">
    <property type="term" value="P:purine ribonucleoside monophosphate biosynthetic process"/>
    <property type="evidence" value="ECO:0007669"/>
    <property type="project" value="InterPro"/>
</dbReference>
<dbReference type="PANTHER" id="PTHR11409:SF43">
    <property type="entry name" value="ADENOSINE DEAMINASE"/>
    <property type="match status" value="1"/>
</dbReference>
<dbReference type="GO" id="GO:0046872">
    <property type="term" value="F:metal ion binding"/>
    <property type="evidence" value="ECO:0007669"/>
    <property type="project" value="UniProtKB-KW"/>
</dbReference>
<dbReference type="GO" id="GO:0046103">
    <property type="term" value="P:inosine biosynthetic process"/>
    <property type="evidence" value="ECO:0007669"/>
    <property type="project" value="TreeGrafter"/>
</dbReference>
<dbReference type="GO" id="GO:0042110">
    <property type="term" value="P:T cell activation"/>
    <property type="evidence" value="ECO:0007669"/>
    <property type="project" value="TreeGrafter"/>
</dbReference>
<dbReference type="InterPro" id="IPR006330">
    <property type="entry name" value="Ado/ade_deaminase"/>
</dbReference>
<dbReference type="GO" id="GO:0060205">
    <property type="term" value="C:cytoplasmic vesicle lumen"/>
    <property type="evidence" value="ECO:0007669"/>
    <property type="project" value="UniProtKB-SubCell"/>
</dbReference>
<evidence type="ECO:0000256" key="8">
    <source>
        <dbReference type="ARBA" id="ARBA00022801"/>
    </source>
</evidence>
<dbReference type="Pfam" id="PF00962">
    <property type="entry name" value="A_deaminase"/>
    <property type="match status" value="1"/>
</dbReference>
<dbReference type="EC" id="3.5.4.4" evidence="5"/>
<evidence type="ECO:0000256" key="5">
    <source>
        <dbReference type="ARBA" id="ARBA00012784"/>
    </source>
</evidence>
<keyword evidence="12" id="KW-1185">Reference proteome</keyword>
<dbReference type="OrthoDB" id="272271at2759"/>
<dbReference type="Proteomes" id="UP000314294">
    <property type="component" value="Unassembled WGS sequence"/>
</dbReference>
<dbReference type="GO" id="GO:0005829">
    <property type="term" value="C:cytosol"/>
    <property type="evidence" value="ECO:0007669"/>
    <property type="project" value="TreeGrafter"/>
</dbReference>